<dbReference type="GeneID" id="99987175"/>
<dbReference type="AlphaFoldDB" id="A0A1I0QN97"/>
<evidence type="ECO:0008006" key="3">
    <source>
        <dbReference type="Google" id="ProtNLM"/>
    </source>
</evidence>
<dbReference type="EMBL" id="FOIR01000002">
    <property type="protein sequence ID" value="SEW28526.1"/>
    <property type="molecule type" value="Genomic_DNA"/>
</dbReference>
<accession>A0A1I0QN97</accession>
<organism evidence="1 2">
    <name type="scientific">Roseivirga pacifica</name>
    <dbReference type="NCBI Taxonomy" id="1267423"/>
    <lineage>
        <taxon>Bacteria</taxon>
        <taxon>Pseudomonadati</taxon>
        <taxon>Bacteroidota</taxon>
        <taxon>Cytophagia</taxon>
        <taxon>Cytophagales</taxon>
        <taxon>Roseivirgaceae</taxon>
        <taxon>Roseivirga</taxon>
    </lineage>
</organism>
<dbReference type="InterPro" id="IPR019734">
    <property type="entry name" value="TPR_rpt"/>
</dbReference>
<evidence type="ECO:0000313" key="1">
    <source>
        <dbReference type="EMBL" id="SEW28526.1"/>
    </source>
</evidence>
<name>A0A1I0QN97_9BACT</name>
<dbReference type="RefSeq" id="WP_090258887.1">
    <property type="nucleotide sequence ID" value="NZ_FOIR01000002.1"/>
</dbReference>
<sequence length="459" mass="52915">MLCILSPALPQSSAFELIANFKFEEATTQLQKNPSDNPYRDIYLANLADIASLMLDESEGKFEQVKSAFEKRLERSEALPTNEWKNFVTAEMKLQWAFVALKNGHDWDAFWSLRSAYKLNKNNIKDYPNFYLNIRTNAIFDILLGSVPSNKQWVFNLFGLEGNVMNGINTLENFNTSEPVFQYETQLIKDLISVYLLEEEAIAPLPFQPNADLSLFVQALIYLKTHMALSARSNLMEVKANLPVKAYFLAETYFLEESYEKAKVHYQAFLEQTKGNSYQKDTYLKLGLCELFLNNKAASEKHLSKAREIETANTEVDKNARKMLDNLMYQHLTLLRLRYALDGGFYEKAKTITEALNKEPLTPKEKVELNYRQARLNQLTNNFNKAADFYHMVIENAALIEESYYAPNAYLQMGRMMEVQGKVASAKMYYEQVLAYKKHPYKESLDAKAKIALSRLTTQ</sequence>
<protein>
    <recommendedName>
        <fullName evidence="3">Tetratricopeptide repeat-containing protein</fullName>
    </recommendedName>
</protein>
<gene>
    <name evidence="1" type="ORF">SAMN05216290_2480</name>
</gene>
<dbReference type="InterPro" id="IPR011990">
    <property type="entry name" value="TPR-like_helical_dom_sf"/>
</dbReference>
<reference evidence="2" key="1">
    <citation type="submission" date="2016-10" db="EMBL/GenBank/DDBJ databases">
        <authorList>
            <person name="Varghese N."/>
            <person name="Submissions S."/>
        </authorList>
    </citation>
    <scope>NUCLEOTIDE SEQUENCE [LARGE SCALE GENOMIC DNA]</scope>
    <source>
        <strain evidence="2">CGMCC 1.12402</strain>
    </source>
</reference>
<dbReference type="SMART" id="SM00028">
    <property type="entry name" value="TPR"/>
    <property type="match status" value="4"/>
</dbReference>
<dbReference type="OrthoDB" id="1466726at2"/>
<dbReference type="STRING" id="1267423.SAMN05216290_2480"/>
<proteinExistence type="predicted"/>
<dbReference type="SUPFAM" id="SSF48452">
    <property type="entry name" value="TPR-like"/>
    <property type="match status" value="2"/>
</dbReference>
<dbReference type="Gene3D" id="1.25.40.10">
    <property type="entry name" value="Tetratricopeptide repeat domain"/>
    <property type="match status" value="2"/>
</dbReference>
<evidence type="ECO:0000313" key="2">
    <source>
        <dbReference type="Proteomes" id="UP000199437"/>
    </source>
</evidence>
<keyword evidence="2" id="KW-1185">Reference proteome</keyword>
<dbReference type="Proteomes" id="UP000199437">
    <property type="component" value="Unassembled WGS sequence"/>
</dbReference>